<dbReference type="SUPFAM" id="SSF50729">
    <property type="entry name" value="PH domain-like"/>
    <property type="match status" value="1"/>
</dbReference>
<proteinExistence type="predicted"/>
<feature type="domain" description="MTMR6-9 GRAM" evidence="1">
    <location>
        <begin position="20"/>
        <end position="109"/>
    </location>
</feature>
<dbReference type="EMBL" id="UYRU01054381">
    <property type="protein sequence ID" value="VDN12643.1"/>
    <property type="molecule type" value="Genomic_DNA"/>
</dbReference>
<dbReference type="Proteomes" id="UP000281553">
    <property type="component" value="Unassembled WGS sequence"/>
</dbReference>
<reference evidence="2 3" key="1">
    <citation type="submission" date="2018-11" db="EMBL/GenBank/DDBJ databases">
        <authorList>
            <consortium name="Pathogen Informatics"/>
        </authorList>
    </citation>
    <scope>NUCLEOTIDE SEQUENCE [LARGE SCALE GENOMIC DNA]</scope>
</reference>
<organism evidence="2 3">
    <name type="scientific">Dibothriocephalus latus</name>
    <name type="common">Fish tapeworm</name>
    <name type="synonym">Diphyllobothrium latum</name>
    <dbReference type="NCBI Taxonomy" id="60516"/>
    <lineage>
        <taxon>Eukaryota</taxon>
        <taxon>Metazoa</taxon>
        <taxon>Spiralia</taxon>
        <taxon>Lophotrochozoa</taxon>
        <taxon>Platyhelminthes</taxon>
        <taxon>Cestoda</taxon>
        <taxon>Eucestoda</taxon>
        <taxon>Diphyllobothriidea</taxon>
        <taxon>Diphyllobothriidae</taxon>
        <taxon>Dibothriocephalus</taxon>
    </lineage>
</organism>
<dbReference type="Pfam" id="PF21098">
    <property type="entry name" value="PH-GRAM_MTMR6-like"/>
    <property type="match status" value="1"/>
</dbReference>
<evidence type="ECO:0000313" key="2">
    <source>
        <dbReference type="EMBL" id="VDN12643.1"/>
    </source>
</evidence>
<dbReference type="InterPro" id="IPR011993">
    <property type="entry name" value="PH-like_dom_sf"/>
</dbReference>
<evidence type="ECO:0000313" key="3">
    <source>
        <dbReference type="Proteomes" id="UP000281553"/>
    </source>
</evidence>
<name>A0A3P7LNX3_DIBLA</name>
<dbReference type="AlphaFoldDB" id="A0A3P7LNX3"/>
<protein>
    <recommendedName>
        <fullName evidence="1">MTMR6-9 GRAM domain-containing protein</fullName>
    </recommendedName>
</protein>
<evidence type="ECO:0000259" key="1">
    <source>
        <dbReference type="Pfam" id="PF21098"/>
    </source>
</evidence>
<dbReference type="InterPro" id="IPR048994">
    <property type="entry name" value="PH-GRAM_MTMR6-9"/>
</dbReference>
<dbReference type="Gene3D" id="2.30.29.30">
    <property type="entry name" value="Pleckstrin-homology domain (PH domain)/Phosphotyrosine-binding domain (PTB)"/>
    <property type="match status" value="1"/>
</dbReference>
<dbReference type="OrthoDB" id="271628at2759"/>
<accession>A0A3P7LNX3</accession>
<gene>
    <name evidence="2" type="ORF">DILT_LOCUS8474</name>
</gene>
<sequence>MTTCGDESPLNELASSGNLVDNVTYVDRFNGYARAEGILHITLTHVFFIDRSGRYEVWMQTSLIGSVERLPLTATGAPLVIRGKDFRVACFLVSRDRDCQDVYETLLRLTQTAHLRTLKEVVIMLYPESFRLESNLPAVIPQMLGRL</sequence>
<keyword evidence="3" id="KW-1185">Reference proteome</keyword>